<gene>
    <name evidence="1" type="ORF">Rmf_24580</name>
</gene>
<sequence length="381" mass="41731">MRAIGREDDAKILPVLDRDTAGLPGTPDITQSILTKISASDVFVADVSIIFQGTTRPTPNPNVLIELGYAIAELGWDNVILVMNAAFGGPELLPFDLRGRRVAVYDATENGDRKESQGLLQGRLEAFLRTSLKDGASANLPTGSSGNLWWGKWNFSSGSAGGYLFIREVGPCGFLFDLDVVHGAHNGSVTAYARIVSNDLAYCRLANGDTGNDGELVFKRSLVGSNRIIEIEETALCSFYHGMRATFSGKYSRDRAPWFDIGLINELELSRLYNITGSHFDKLLDCTSDIGSSENLDHELNAQVITGGVAGLYTFMESIVMLNNAGEMWVAYLNDSKVYYFTNVPSFKTTLPKTIEAWRGRFEAAEVIFCASAEVTPPHRR</sequence>
<keyword evidence="2" id="KW-1185">Reference proteome</keyword>
<protein>
    <submittedName>
        <fullName evidence="1">Uncharacterized protein</fullName>
    </submittedName>
</protein>
<dbReference type="Proteomes" id="UP000831327">
    <property type="component" value="Chromosome"/>
</dbReference>
<evidence type="ECO:0000313" key="1">
    <source>
        <dbReference type="EMBL" id="BDG72529.1"/>
    </source>
</evidence>
<evidence type="ECO:0000313" key="2">
    <source>
        <dbReference type="Proteomes" id="UP000831327"/>
    </source>
</evidence>
<dbReference type="EMBL" id="AP025637">
    <property type="protein sequence ID" value="BDG72529.1"/>
    <property type="molecule type" value="Genomic_DNA"/>
</dbReference>
<accession>A0ABN6P4H9</accession>
<name>A0ABN6P4H9_9PROT</name>
<reference evidence="1 2" key="1">
    <citation type="journal article" date="2016" name="Microbes Environ.">
        <title>Phylogenetically diverse aerobic anoxygenic phototrophic bacteria isolated from epilithic biofilms in Tama river, Japan.</title>
        <authorList>
            <person name="Hirose S."/>
            <person name="Matsuura K."/>
            <person name="Haruta S."/>
        </authorList>
    </citation>
    <scope>NUCLEOTIDE SEQUENCE [LARGE SCALE GENOMIC DNA]</scope>
    <source>
        <strain evidence="1 2">S08</strain>
    </source>
</reference>
<organism evidence="1 2">
    <name type="scientific">Roseomonas fluvialis</name>
    <dbReference type="NCBI Taxonomy" id="1750527"/>
    <lineage>
        <taxon>Bacteria</taxon>
        <taxon>Pseudomonadati</taxon>
        <taxon>Pseudomonadota</taxon>
        <taxon>Alphaproteobacteria</taxon>
        <taxon>Acetobacterales</taxon>
        <taxon>Roseomonadaceae</taxon>
        <taxon>Roseomonas</taxon>
    </lineage>
</organism>
<proteinExistence type="predicted"/>